<dbReference type="RefSeq" id="WP_090120202.1">
    <property type="nucleotide sequence ID" value="NZ_FNNJ01000001.1"/>
</dbReference>
<feature type="signal peptide" evidence="1">
    <location>
        <begin position="1"/>
        <end position="19"/>
    </location>
</feature>
<gene>
    <name evidence="2" type="ORF">SAMN05444411_101939</name>
</gene>
<keyword evidence="3" id="KW-1185">Reference proteome</keyword>
<evidence type="ECO:0000313" key="3">
    <source>
        <dbReference type="Proteomes" id="UP000199595"/>
    </source>
</evidence>
<dbReference type="AlphaFoldDB" id="A0A1H2UCN0"/>
<dbReference type="Proteomes" id="UP000199595">
    <property type="component" value="Unassembled WGS sequence"/>
</dbReference>
<reference evidence="2 3" key="1">
    <citation type="submission" date="2016-10" db="EMBL/GenBank/DDBJ databases">
        <authorList>
            <person name="de Groot N.N."/>
        </authorList>
    </citation>
    <scope>NUCLEOTIDE SEQUENCE [LARGE SCALE GENOMIC DNA]</scope>
    <source>
        <strain evidence="2 3">DSM 24956</strain>
    </source>
</reference>
<feature type="chain" id="PRO_5011696463" description="Long-chain fatty acid transport protein" evidence="1">
    <location>
        <begin position="20"/>
        <end position="427"/>
    </location>
</feature>
<evidence type="ECO:0008006" key="4">
    <source>
        <dbReference type="Google" id="ProtNLM"/>
    </source>
</evidence>
<protein>
    <recommendedName>
        <fullName evidence="4">Long-chain fatty acid transport protein</fullName>
    </recommendedName>
</protein>
<dbReference type="EMBL" id="FNNJ01000001">
    <property type="protein sequence ID" value="SDW53850.1"/>
    <property type="molecule type" value="Genomic_DNA"/>
</dbReference>
<dbReference type="OrthoDB" id="1491239at2"/>
<keyword evidence="1" id="KW-0732">Signal</keyword>
<proteinExistence type="predicted"/>
<evidence type="ECO:0000313" key="2">
    <source>
        <dbReference type="EMBL" id="SDW53850.1"/>
    </source>
</evidence>
<accession>A0A1H2UCN0</accession>
<sequence>MIKKIIVIITLFLNVISFAQKSNTSAYSFYGIGETNKSITADQFSMGGIGATLSDAYHINLLNPAANTSLFFTTFSLGGETRNISADDGVSKESASTTHLSYMAVGIPLGKGASFTFGLMPNTTVGYSLISNDELNDDGDVVKGTLYEGNGGSNKVFFGFGYEVVKGLSVGVQGNYIFGDIENSILNENITNSLATKYESNSSLNSFAVNTGFLYKKKIKNDLELSVGGNFELSNEIRAKGNEYLYSISRSSGVAKDTILSEEGTGYIKNPLKTTVGVGLGKENKWYLGLDYAKQKPIELEGTFFNSYTKVKYTDYSRISLGGYYIPKMNSITSYWQRVTYRAGVKFENTGLMIDPSGSSSNFSEINDFGISFGVGLPVSKQLSNLNFGFEFGKRGKAKNGLIQENYVNFRLGLSLNDKWFKKREIF</sequence>
<organism evidence="2 3">
    <name type="scientific">Lutibacter oricola</name>
    <dbReference type="NCBI Taxonomy" id="762486"/>
    <lineage>
        <taxon>Bacteria</taxon>
        <taxon>Pseudomonadati</taxon>
        <taxon>Bacteroidota</taxon>
        <taxon>Flavobacteriia</taxon>
        <taxon>Flavobacteriales</taxon>
        <taxon>Flavobacteriaceae</taxon>
        <taxon>Lutibacter</taxon>
    </lineage>
</organism>
<evidence type="ECO:0000256" key="1">
    <source>
        <dbReference type="SAM" id="SignalP"/>
    </source>
</evidence>
<name>A0A1H2UCN0_9FLAO</name>
<dbReference type="Gene3D" id="2.40.160.60">
    <property type="entry name" value="Outer membrane protein transport protein (OMPP1/FadL/TodX)"/>
    <property type="match status" value="1"/>
</dbReference>
<dbReference type="STRING" id="762486.SAMN05444411_101939"/>